<dbReference type="Pfam" id="PF14398">
    <property type="entry name" value="ATPgrasp_YheCD"/>
    <property type="match status" value="1"/>
</dbReference>
<comment type="caution">
    <text evidence="1">The sequence shown here is derived from an EMBL/GenBank/DDBJ whole genome shotgun (WGS) entry which is preliminary data.</text>
</comment>
<organism evidence="1 2">
    <name type="scientific">Salipaludibacillus neizhouensis</name>
    <dbReference type="NCBI Taxonomy" id="885475"/>
    <lineage>
        <taxon>Bacteria</taxon>
        <taxon>Bacillati</taxon>
        <taxon>Bacillota</taxon>
        <taxon>Bacilli</taxon>
        <taxon>Bacillales</taxon>
        <taxon>Bacillaceae</taxon>
    </lineage>
</organism>
<protein>
    <submittedName>
        <fullName evidence="1">Uncharacterized protein</fullName>
    </submittedName>
</protein>
<dbReference type="InterPro" id="IPR026838">
    <property type="entry name" value="YheC/D"/>
</dbReference>
<dbReference type="AlphaFoldDB" id="A0A3A9KBW1"/>
<evidence type="ECO:0000313" key="2">
    <source>
        <dbReference type="Proteomes" id="UP000281498"/>
    </source>
</evidence>
<evidence type="ECO:0000313" key="1">
    <source>
        <dbReference type="EMBL" id="RKL69118.1"/>
    </source>
</evidence>
<accession>A0A3A9KBW1</accession>
<gene>
    <name evidence="1" type="ORF">CR203_03525</name>
</gene>
<proteinExistence type="predicted"/>
<dbReference type="EMBL" id="PDOE01000001">
    <property type="protein sequence ID" value="RKL69118.1"/>
    <property type="molecule type" value="Genomic_DNA"/>
</dbReference>
<dbReference type="Proteomes" id="UP000281498">
    <property type="component" value="Unassembled WGS sequence"/>
</dbReference>
<dbReference type="OrthoDB" id="7869153at2"/>
<keyword evidence="2" id="KW-1185">Reference proteome</keyword>
<reference evidence="1 2" key="1">
    <citation type="submission" date="2017-10" db="EMBL/GenBank/DDBJ databases">
        <title>Bacillus sp. nov., a halophilic bacterium isolated from a Keqin Lake.</title>
        <authorList>
            <person name="Wang H."/>
        </authorList>
    </citation>
    <scope>NUCLEOTIDE SEQUENCE [LARGE SCALE GENOMIC DNA]</scope>
    <source>
        <strain evidence="1 2">KCTC 13187</strain>
    </source>
</reference>
<sequence>MNRKCKLDKHKLLIKNKNLAPHFPESVKVNKKPIDFRYIVQRRGTKTKWVITGTYGEIARAGFIITNLKKGARVVTVREAL</sequence>
<name>A0A3A9KBW1_9BACI</name>